<organism evidence="2 3">
    <name type="scientific">Salinibacter ruber</name>
    <dbReference type="NCBI Taxonomy" id="146919"/>
    <lineage>
        <taxon>Bacteria</taxon>
        <taxon>Pseudomonadati</taxon>
        <taxon>Rhodothermota</taxon>
        <taxon>Rhodothermia</taxon>
        <taxon>Rhodothermales</taxon>
        <taxon>Salinibacteraceae</taxon>
        <taxon>Salinibacter</taxon>
    </lineage>
</organism>
<gene>
    <name evidence="2" type="ORF">GGP61_003812</name>
</gene>
<protein>
    <submittedName>
        <fullName evidence="2">Uncharacterized protein</fullName>
    </submittedName>
</protein>
<accession>A0A9X2Q5V0</accession>
<reference evidence="2" key="1">
    <citation type="submission" date="2022-08" db="EMBL/GenBank/DDBJ databases">
        <title>Genomic Encyclopedia of Type Strains, Phase V (KMG-V): Genome sequencing to study the core and pangenomes of soil and plant-associated prokaryotes.</title>
        <authorList>
            <person name="Whitman W."/>
        </authorList>
    </citation>
    <scope>NUCLEOTIDE SEQUENCE</scope>
    <source>
        <strain evidence="2">SP3049</strain>
    </source>
</reference>
<dbReference type="RefSeq" id="WP_259061014.1">
    <property type="nucleotide sequence ID" value="NZ_JANUAB010000013.1"/>
</dbReference>
<name>A0A9X2Q5V0_9BACT</name>
<dbReference type="AlphaFoldDB" id="A0A9X2Q5V0"/>
<sequence>MRITVRVPDDLGDTVKSTTENVSAYVTEALREKIARDRCREARQNILDRIRDYEGPGAEGGAEGQLHEERRESDRAR</sequence>
<evidence type="ECO:0000256" key="1">
    <source>
        <dbReference type="SAM" id="MobiDB-lite"/>
    </source>
</evidence>
<evidence type="ECO:0000313" key="3">
    <source>
        <dbReference type="Proteomes" id="UP001155057"/>
    </source>
</evidence>
<feature type="region of interest" description="Disordered" evidence="1">
    <location>
        <begin position="48"/>
        <end position="77"/>
    </location>
</feature>
<proteinExistence type="predicted"/>
<comment type="caution">
    <text evidence="2">The sequence shown here is derived from an EMBL/GenBank/DDBJ whole genome shotgun (WGS) entry which is preliminary data.</text>
</comment>
<evidence type="ECO:0000313" key="2">
    <source>
        <dbReference type="EMBL" id="MCS3712174.1"/>
    </source>
</evidence>
<feature type="compositionally biased region" description="Basic and acidic residues" evidence="1">
    <location>
        <begin position="65"/>
        <end position="77"/>
    </location>
</feature>
<dbReference type="EMBL" id="JANUAE010000031">
    <property type="protein sequence ID" value="MCS3712174.1"/>
    <property type="molecule type" value="Genomic_DNA"/>
</dbReference>
<dbReference type="Proteomes" id="UP001155057">
    <property type="component" value="Unassembled WGS sequence"/>
</dbReference>